<keyword evidence="2" id="KW-1185">Reference proteome</keyword>
<evidence type="ECO:0000313" key="1">
    <source>
        <dbReference type="EMBL" id="MFA4803655.1"/>
    </source>
</evidence>
<protein>
    <submittedName>
        <fullName evidence="1">Uncharacterized protein</fullName>
    </submittedName>
</protein>
<dbReference type="RefSeq" id="WP_372823232.1">
    <property type="nucleotide sequence ID" value="NZ_JARRIC010000001.1"/>
</dbReference>
<name>A0ABV4T1R2_9EURY</name>
<comment type="caution">
    <text evidence="1">The sequence shown here is derived from an EMBL/GenBank/DDBJ whole genome shotgun (WGS) entry which is preliminary data.</text>
</comment>
<organism evidence="1 2">
    <name type="scientific">Pyrococcus kukulkanii</name>
    <dbReference type="NCBI Taxonomy" id="1609559"/>
    <lineage>
        <taxon>Archaea</taxon>
        <taxon>Methanobacteriati</taxon>
        <taxon>Methanobacteriota</taxon>
        <taxon>Thermococci</taxon>
        <taxon>Thermococcales</taxon>
        <taxon>Thermococcaceae</taxon>
        <taxon>Pyrococcus</taxon>
    </lineage>
</organism>
<dbReference type="EMBL" id="JARRIG010000001">
    <property type="protein sequence ID" value="MFA4803655.1"/>
    <property type="molecule type" value="Genomic_DNA"/>
</dbReference>
<evidence type="ECO:0000313" key="2">
    <source>
        <dbReference type="Proteomes" id="UP001571980"/>
    </source>
</evidence>
<proteinExistence type="predicted"/>
<reference evidence="1 2" key="1">
    <citation type="submission" date="2023-03" db="EMBL/GenBank/DDBJ databases">
        <title>Speciation in Pyrococcus: adaptation to high temperature as a mechanism.</title>
        <authorList>
            <person name="Gu J."/>
        </authorList>
    </citation>
    <scope>NUCLEOTIDE SEQUENCE [LARGE SCALE GENOMIC DNA]</scope>
    <source>
        <strain evidence="1 2">LMOA34</strain>
    </source>
</reference>
<sequence length="68" mass="7643">MGVLVLFSGGYISTSATTQTQAEEIPVTIDESGNINTQDLKSYINSLPAGKLLKKKRMDYYIWSRRRS</sequence>
<gene>
    <name evidence="1" type="ORF">P8X34_02680</name>
</gene>
<dbReference type="Proteomes" id="UP001571980">
    <property type="component" value="Unassembled WGS sequence"/>
</dbReference>
<accession>A0ABV4T1R2</accession>